<evidence type="ECO:0000256" key="4">
    <source>
        <dbReference type="ARBA" id="ARBA00023236"/>
    </source>
</evidence>
<accession>A0A2L0D5B9</accession>
<dbReference type="AlphaFoldDB" id="A0A2L0D5B9"/>
<dbReference type="InterPro" id="IPR006935">
    <property type="entry name" value="Helicase/UvrB_N"/>
</dbReference>
<evidence type="ECO:0000256" key="2">
    <source>
        <dbReference type="ARBA" id="ARBA00022840"/>
    </source>
</evidence>
<keyword evidence="4" id="KW-0742">SOS response</keyword>
<dbReference type="CDD" id="cd17925">
    <property type="entry name" value="DEXDc_ComFA"/>
    <property type="match status" value="1"/>
</dbReference>
<organism evidence="7 8">
    <name type="scientific">Streptococcus pluranimalium</name>
    <dbReference type="NCBI Taxonomy" id="82348"/>
    <lineage>
        <taxon>Bacteria</taxon>
        <taxon>Bacillati</taxon>
        <taxon>Bacillota</taxon>
        <taxon>Bacilli</taxon>
        <taxon>Lactobacillales</taxon>
        <taxon>Streptococcaceae</taxon>
        <taxon>Streptococcus</taxon>
    </lineage>
</organism>
<evidence type="ECO:0000259" key="6">
    <source>
        <dbReference type="PROSITE" id="PS51194"/>
    </source>
</evidence>
<dbReference type="InterPro" id="IPR001650">
    <property type="entry name" value="Helicase_C-like"/>
</dbReference>
<evidence type="ECO:0000259" key="5">
    <source>
        <dbReference type="PROSITE" id="PS51192"/>
    </source>
</evidence>
<dbReference type="PROSITE" id="PS51192">
    <property type="entry name" value="HELICASE_ATP_BIND_1"/>
    <property type="match status" value="1"/>
</dbReference>
<keyword evidence="8" id="KW-1185">Reference proteome</keyword>
<dbReference type="GeneID" id="98393830"/>
<dbReference type="GO" id="GO:0043138">
    <property type="term" value="F:3'-5' DNA helicase activity"/>
    <property type="evidence" value="ECO:0007669"/>
    <property type="project" value="TreeGrafter"/>
</dbReference>
<keyword evidence="2" id="KW-0067">ATP-binding</keyword>
<feature type="domain" description="Helicase ATP-binding" evidence="5">
    <location>
        <begin position="107"/>
        <end position="257"/>
    </location>
</feature>
<dbReference type="RefSeq" id="WP_104968354.1">
    <property type="nucleotide sequence ID" value="NZ_CP025536.1"/>
</dbReference>
<keyword evidence="7" id="KW-0347">Helicase</keyword>
<evidence type="ECO:0000313" key="7">
    <source>
        <dbReference type="EMBL" id="AUW97033.1"/>
    </source>
</evidence>
<dbReference type="EMBL" id="CP025536">
    <property type="protein sequence ID" value="AUW97033.1"/>
    <property type="molecule type" value="Genomic_DNA"/>
</dbReference>
<dbReference type="Gene3D" id="3.40.50.300">
    <property type="entry name" value="P-loop containing nucleotide triphosphate hydrolases"/>
    <property type="match status" value="2"/>
</dbReference>
<gene>
    <name evidence="7" type="ORF">C0J00_07910</name>
</gene>
<dbReference type="PANTHER" id="PTHR30580">
    <property type="entry name" value="PRIMOSOMAL PROTEIN N"/>
    <property type="match status" value="1"/>
</dbReference>
<keyword evidence="3" id="KW-0238">DNA-binding</keyword>
<dbReference type="GO" id="GO:0005524">
    <property type="term" value="F:ATP binding"/>
    <property type="evidence" value="ECO:0007669"/>
    <property type="project" value="UniProtKB-KW"/>
</dbReference>
<keyword evidence="7" id="KW-0378">Hydrolase</keyword>
<dbReference type="Pfam" id="PF04851">
    <property type="entry name" value="ResIII"/>
    <property type="match status" value="1"/>
</dbReference>
<evidence type="ECO:0000256" key="3">
    <source>
        <dbReference type="ARBA" id="ARBA00023125"/>
    </source>
</evidence>
<keyword evidence="1" id="KW-0547">Nucleotide-binding</keyword>
<dbReference type="InterPro" id="IPR014001">
    <property type="entry name" value="Helicase_ATP-bd"/>
</dbReference>
<dbReference type="PROSITE" id="PS51194">
    <property type="entry name" value="HELICASE_CTER"/>
    <property type="match status" value="1"/>
</dbReference>
<dbReference type="OrthoDB" id="2077914at2"/>
<name>A0A2L0D5B9_9STRE</name>
<dbReference type="GO" id="GO:0009432">
    <property type="term" value="P:SOS response"/>
    <property type="evidence" value="ECO:0007669"/>
    <property type="project" value="UniProtKB-KW"/>
</dbReference>
<dbReference type="GO" id="GO:0016787">
    <property type="term" value="F:hydrolase activity"/>
    <property type="evidence" value="ECO:0007669"/>
    <property type="project" value="InterPro"/>
</dbReference>
<dbReference type="SUPFAM" id="SSF52540">
    <property type="entry name" value="P-loop containing nucleoside triphosphate hydrolases"/>
    <property type="match status" value="1"/>
</dbReference>
<dbReference type="PANTHER" id="PTHR30580:SF1">
    <property type="entry name" value="COMF OPERON PROTEIN 1"/>
    <property type="match status" value="1"/>
</dbReference>
<protein>
    <submittedName>
        <fullName evidence="7">DNA/RNA helicase</fullName>
    </submittedName>
</protein>
<dbReference type="Pfam" id="PF00271">
    <property type="entry name" value="Helicase_C"/>
    <property type="match status" value="1"/>
</dbReference>
<dbReference type="GO" id="GO:0006310">
    <property type="term" value="P:DNA recombination"/>
    <property type="evidence" value="ECO:0007669"/>
    <property type="project" value="TreeGrafter"/>
</dbReference>
<proteinExistence type="predicted"/>
<feature type="domain" description="Helicase C-terminal" evidence="6">
    <location>
        <begin position="289"/>
        <end position="433"/>
    </location>
</feature>
<keyword evidence="4" id="KW-0227">DNA damage</keyword>
<dbReference type="InterPro" id="IPR027417">
    <property type="entry name" value="P-loop_NTPase"/>
</dbReference>
<dbReference type="SMART" id="SM00487">
    <property type="entry name" value="DEXDc"/>
    <property type="match status" value="1"/>
</dbReference>
<evidence type="ECO:0000256" key="1">
    <source>
        <dbReference type="ARBA" id="ARBA00022741"/>
    </source>
</evidence>
<dbReference type="GO" id="GO:0003677">
    <property type="term" value="F:DNA binding"/>
    <property type="evidence" value="ECO:0007669"/>
    <property type="project" value="UniProtKB-KW"/>
</dbReference>
<dbReference type="SMART" id="SM00490">
    <property type="entry name" value="HELICc"/>
    <property type="match status" value="1"/>
</dbReference>
<sequence>MKTLKEKSGCWFAGSSITAEEREEAIKIPAFTQENGNLTCNRCSEKITTDWQLPDGTRYCRSCILLGRLTEDEHLYYFPPKTFPKRNALQWKGKLTSYQKEISGSLVQSLEDRKDSLVHAVTGAGKTEMIYEVVARVIDEGGQVCLASPRIDVCIELYKRLSKDFSCDIDLLHGDSEPYSGSPLIIATTHQLLKFYHSFDLILVDEVDAFPYVDNKILYHAVRTAKKADGLTIYMTATSTEELDKQVKKGILKKRTLSRRFHGNPLIEPRNIWLTGLEKKVDSGKIPLKLKRYLERQFQTGYPLLIFVPDIAFGKKIKKVLCRQYPKVSIGFVSSNSPDRLEEVEMFRHGDLRVLISTTILERGVTFLKVDVFVLLAHHKLFTSSSLIQIGGRVGRSLERPTGDLLFFHEGLTRAIKKTKKEIRQMNNLGGFK</sequence>
<dbReference type="GO" id="GO:0006302">
    <property type="term" value="P:double-strand break repair"/>
    <property type="evidence" value="ECO:0007669"/>
    <property type="project" value="TreeGrafter"/>
</dbReference>
<evidence type="ECO:0000313" key="8">
    <source>
        <dbReference type="Proteomes" id="UP000238956"/>
    </source>
</evidence>
<dbReference type="Proteomes" id="UP000238956">
    <property type="component" value="Chromosome"/>
</dbReference>
<reference evidence="7 8" key="2">
    <citation type="submission" date="2018-02" db="EMBL/GenBank/DDBJ databases">
        <title>Whole genome sequencing analysis of Streptococcus pluranimalium isolated from cattle infected mastitis in China.</title>
        <authorList>
            <person name="Zhang J.-R."/>
            <person name="Hu G.-Z."/>
        </authorList>
    </citation>
    <scope>NUCLEOTIDE SEQUENCE [LARGE SCALE GENOMIC DNA]</scope>
    <source>
        <strain evidence="7 8">TH11417</strain>
    </source>
</reference>
<dbReference type="KEGG" id="splr:C0J00_07910"/>
<reference evidence="7 8" key="1">
    <citation type="submission" date="2017-12" db="EMBL/GenBank/DDBJ databases">
        <authorList>
            <person name="Hurst M.R.H."/>
        </authorList>
    </citation>
    <scope>NUCLEOTIDE SEQUENCE [LARGE SCALE GENOMIC DNA]</scope>
    <source>
        <strain evidence="7 8">TH11417</strain>
    </source>
</reference>
<dbReference type="GO" id="GO:0006270">
    <property type="term" value="P:DNA replication initiation"/>
    <property type="evidence" value="ECO:0007669"/>
    <property type="project" value="TreeGrafter"/>
</dbReference>